<organism evidence="7 8">
    <name type="scientific">Nonomuraea mangrovi</name>
    <dbReference type="NCBI Taxonomy" id="2316207"/>
    <lineage>
        <taxon>Bacteria</taxon>
        <taxon>Bacillati</taxon>
        <taxon>Actinomycetota</taxon>
        <taxon>Actinomycetes</taxon>
        <taxon>Streptosporangiales</taxon>
        <taxon>Streptosporangiaceae</taxon>
        <taxon>Nonomuraea</taxon>
    </lineage>
</organism>
<proteinExistence type="predicted"/>
<dbReference type="EMBL" id="JBHUFV010000020">
    <property type="protein sequence ID" value="MFD1932404.1"/>
    <property type="molecule type" value="Genomic_DNA"/>
</dbReference>
<feature type="transmembrane region" description="Helical" evidence="5">
    <location>
        <begin position="159"/>
        <end position="183"/>
    </location>
</feature>
<feature type="domain" description="Major facilitator superfamily (MFS) profile" evidence="6">
    <location>
        <begin position="8"/>
        <end position="465"/>
    </location>
</feature>
<sequence>MRRSVVLVLPGLVLAMLLGALDQTIMTPALPSIAADLGGLHQMPAVVTAYLVAATVVMPVYGKLGDRFGRKPVMQAAIIVFVAGALLCSLASSMPQLVAFRALQGMGGGGLMIGAQAVIGELVSPRERGRYLGFIGAAYVVAAVGGPLLGGFFVDRLTWRWIFAIYPPLGLLAFVLLTLTLHLPRPTTNSTMSSTASSAGRPPIDYAGTVALAAAVVGLVLLGQTRHPAWLTVALAGAAVWLVTARRAADPVLPLRLFRRRAFAIPVAISFLIGFALFGTLTYLPAFLQIALGAGAAQAGLVVTALMAGVLATTIASGRLITRTGRYKPYPVAGTALAGAGLALLSLLSTGLYDAPRPGALAAVAAAMALVGLGVGLVMQVMVLATQNAVDYADLGTATSSVTFLRQIGASAGVAAAGTLITWRMDGGHSQAAALGQAMPLVFALMTPLLAAAFALAILLPVRELRTNAHVEERV</sequence>
<feature type="transmembrane region" description="Helical" evidence="5">
    <location>
        <begin position="330"/>
        <end position="353"/>
    </location>
</feature>
<evidence type="ECO:0000256" key="1">
    <source>
        <dbReference type="ARBA" id="ARBA00004651"/>
    </source>
</evidence>
<dbReference type="InterPro" id="IPR011701">
    <property type="entry name" value="MFS"/>
</dbReference>
<feature type="transmembrane region" description="Helical" evidence="5">
    <location>
        <begin position="43"/>
        <end position="61"/>
    </location>
</feature>
<evidence type="ECO:0000259" key="6">
    <source>
        <dbReference type="PROSITE" id="PS50850"/>
    </source>
</evidence>
<reference evidence="8" key="1">
    <citation type="journal article" date="2019" name="Int. J. Syst. Evol. Microbiol.">
        <title>The Global Catalogue of Microorganisms (GCM) 10K type strain sequencing project: providing services to taxonomists for standard genome sequencing and annotation.</title>
        <authorList>
            <consortium name="The Broad Institute Genomics Platform"/>
            <consortium name="The Broad Institute Genome Sequencing Center for Infectious Disease"/>
            <person name="Wu L."/>
            <person name="Ma J."/>
        </authorList>
    </citation>
    <scope>NUCLEOTIDE SEQUENCE [LARGE SCALE GENOMIC DNA]</scope>
    <source>
        <strain evidence="8">ICMP 6774ER</strain>
    </source>
</reference>
<accession>A0ABW4STX4</accession>
<feature type="transmembrane region" description="Helical" evidence="5">
    <location>
        <begin position="261"/>
        <end position="284"/>
    </location>
</feature>
<feature type="transmembrane region" description="Helical" evidence="5">
    <location>
        <begin position="131"/>
        <end position="153"/>
    </location>
</feature>
<keyword evidence="4 5" id="KW-0472">Membrane</keyword>
<dbReference type="PROSITE" id="PS50850">
    <property type="entry name" value="MFS"/>
    <property type="match status" value="1"/>
</dbReference>
<dbReference type="PANTHER" id="PTHR23501">
    <property type="entry name" value="MAJOR FACILITATOR SUPERFAMILY"/>
    <property type="match status" value="1"/>
</dbReference>
<name>A0ABW4STX4_9ACTN</name>
<dbReference type="RefSeq" id="WP_379572464.1">
    <property type="nucleotide sequence ID" value="NZ_JBHUFV010000020.1"/>
</dbReference>
<feature type="transmembrane region" description="Helical" evidence="5">
    <location>
        <begin position="404"/>
        <end position="425"/>
    </location>
</feature>
<feature type="transmembrane region" description="Helical" evidence="5">
    <location>
        <begin position="359"/>
        <end position="383"/>
    </location>
</feature>
<dbReference type="InterPro" id="IPR036259">
    <property type="entry name" value="MFS_trans_sf"/>
</dbReference>
<comment type="subcellular location">
    <subcellularLocation>
        <location evidence="1">Cell membrane</location>
        <topology evidence="1">Multi-pass membrane protein</topology>
    </subcellularLocation>
</comment>
<keyword evidence="3 5" id="KW-1133">Transmembrane helix</keyword>
<keyword evidence="8" id="KW-1185">Reference proteome</keyword>
<feature type="transmembrane region" description="Helical" evidence="5">
    <location>
        <begin position="204"/>
        <end position="223"/>
    </location>
</feature>
<evidence type="ECO:0000256" key="4">
    <source>
        <dbReference type="ARBA" id="ARBA00023136"/>
    </source>
</evidence>
<dbReference type="Gene3D" id="1.20.1720.10">
    <property type="entry name" value="Multidrug resistance protein D"/>
    <property type="match status" value="1"/>
</dbReference>
<keyword evidence="2 5" id="KW-0812">Transmembrane</keyword>
<evidence type="ECO:0000256" key="3">
    <source>
        <dbReference type="ARBA" id="ARBA00022989"/>
    </source>
</evidence>
<dbReference type="Gene3D" id="1.20.1250.20">
    <property type="entry name" value="MFS general substrate transporter like domains"/>
    <property type="match status" value="1"/>
</dbReference>
<dbReference type="InterPro" id="IPR020846">
    <property type="entry name" value="MFS_dom"/>
</dbReference>
<dbReference type="SUPFAM" id="SSF103473">
    <property type="entry name" value="MFS general substrate transporter"/>
    <property type="match status" value="1"/>
</dbReference>
<dbReference type="Pfam" id="PF07690">
    <property type="entry name" value="MFS_1"/>
    <property type="match status" value="1"/>
</dbReference>
<gene>
    <name evidence="7" type="ORF">ACFSKW_13055</name>
</gene>
<dbReference type="PRINTS" id="PR01036">
    <property type="entry name" value="TCRTETB"/>
</dbReference>
<evidence type="ECO:0000256" key="5">
    <source>
        <dbReference type="SAM" id="Phobius"/>
    </source>
</evidence>
<evidence type="ECO:0000256" key="2">
    <source>
        <dbReference type="ARBA" id="ARBA00022692"/>
    </source>
</evidence>
<evidence type="ECO:0000313" key="8">
    <source>
        <dbReference type="Proteomes" id="UP001597368"/>
    </source>
</evidence>
<feature type="transmembrane region" description="Helical" evidence="5">
    <location>
        <begin position="290"/>
        <end position="318"/>
    </location>
</feature>
<evidence type="ECO:0000313" key="7">
    <source>
        <dbReference type="EMBL" id="MFD1932404.1"/>
    </source>
</evidence>
<feature type="transmembrane region" description="Helical" evidence="5">
    <location>
        <begin position="73"/>
        <end position="92"/>
    </location>
</feature>
<dbReference type="Proteomes" id="UP001597368">
    <property type="component" value="Unassembled WGS sequence"/>
</dbReference>
<dbReference type="PANTHER" id="PTHR23501:SF197">
    <property type="entry name" value="COMD"/>
    <property type="match status" value="1"/>
</dbReference>
<feature type="transmembrane region" description="Helical" evidence="5">
    <location>
        <begin position="437"/>
        <end position="460"/>
    </location>
</feature>
<comment type="caution">
    <text evidence="7">The sequence shown here is derived from an EMBL/GenBank/DDBJ whole genome shotgun (WGS) entry which is preliminary data.</text>
</comment>
<protein>
    <submittedName>
        <fullName evidence="7">MFS transporter</fullName>
    </submittedName>
</protein>